<comment type="subcellular location">
    <subcellularLocation>
        <location evidence="1">Membrane</location>
        <topology evidence="1">Single-pass type I membrane protein</topology>
    </subcellularLocation>
</comment>
<dbReference type="GO" id="GO:0000166">
    <property type="term" value="F:nucleotide binding"/>
    <property type="evidence" value="ECO:0007669"/>
    <property type="project" value="UniProtKB-KW"/>
</dbReference>
<keyword evidence="15" id="KW-1185">Reference proteome</keyword>
<dbReference type="Pfam" id="PF00211">
    <property type="entry name" value="Guanylate_cyc"/>
    <property type="match status" value="1"/>
</dbReference>
<evidence type="ECO:0000256" key="8">
    <source>
        <dbReference type="ARBA" id="ARBA00023239"/>
    </source>
</evidence>
<dbReference type="PANTHER" id="PTHR11920:SF501">
    <property type="entry name" value="GUANYLATE CYCLASE 32E"/>
    <property type="match status" value="1"/>
</dbReference>
<evidence type="ECO:0000256" key="11">
    <source>
        <dbReference type="SAM" id="Coils"/>
    </source>
</evidence>
<evidence type="ECO:0000313" key="15">
    <source>
        <dbReference type="Proteomes" id="UP000230750"/>
    </source>
</evidence>
<dbReference type="GO" id="GO:0001653">
    <property type="term" value="F:peptide receptor activity"/>
    <property type="evidence" value="ECO:0007669"/>
    <property type="project" value="TreeGrafter"/>
</dbReference>
<dbReference type="Proteomes" id="UP000230750">
    <property type="component" value="Unassembled WGS sequence"/>
</dbReference>
<dbReference type="GO" id="GO:0004016">
    <property type="term" value="F:adenylate cyclase activity"/>
    <property type="evidence" value="ECO:0007669"/>
    <property type="project" value="TreeGrafter"/>
</dbReference>
<keyword evidence="9" id="KW-0141">cGMP biosynthesis</keyword>
<evidence type="ECO:0000256" key="5">
    <source>
        <dbReference type="ARBA" id="ARBA00022741"/>
    </source>
</evidence>
<keyword evidence="8 10" id="KW-0456">Lyase</keyword>
<dbReference type="InterPro" id="IPR050401">
    <property type="entry name" value="Cyclic_nucleotide_synthase"/>
</dbReference>
<evidence type="ECO:0000313" key="14">
    <source>
        <dbReference type="EMBL" id="PIK33271.1"/>
    </source>
</evidence>
<comment type="caution">
    <text evidence="14">The sequence shown here is derived from an EMBL/GenBank/DDBJ whole genome shotgun (WGS) entry which is preliminary data.</text>
</comment>
<dbReference type="Gene3D" id="6.10.250.780">
    <property type="match status" value="1"/>
</dbReference>
<dbReference type="GO" id="GO:0035556">
    <property type="term" value="P:intracellular signal transduction"/>
    <property type="evidence" value="ECO:0007669"/>
    <property type="project" value="InterPro"/>
</dbReference>
<feature type="transmembrane region" description="Helical" evidence="12">
    <location>
        <begin position="142"/>
        <end position="163"/>
    </location>
</feature>
<proteinExistence type="inferred from homology"/>
<evidence type="ECO:0000256" key="9">
    <source>
        <dbReference type="ARBA" id="ARBA00023293"/>
    </source>
</evidence>
<dbReference type="SMART" id="SM00044">
    <property type="entry name" value="CYCc"/>
    <property type="match status" value="1"/>
</dbReference>
<dbReference type="GO" id="GO:0005886">
    <property type="term" value="C:plasma membrane"/>
    <property type="evidence" value="ECO:0007669"/>
    <property type="project" value="TreeGrafter"/>
</dbReference>
<evidence type="ECO:0000256" key="2">
    <source>
        <dbReference type="ARBA" id="ARBA00012202"/>
    </source>
</evidence>
<keyword evidence="6 12" id="KW-1133">Transmembrane helix</keyword>
<dbReference type="InterPro" id="IPR011645">
    <property type="entry name" value="HNOB_dom_associated"/>
</dbReference>
<dbReference type="STRING" id="307972.A0A2G8JBZ7"/>
<dbReference type="EC" id="4.6.1.2" evidence="2"/>
<feature type="domain" description="Guanylate cyclase" evidence="13">
    <location>
        <begin position="221"/>
        <end position="351"/>
    </location>
</feature>
<sequence length="428" mass="49149">MVVSYYYFFRYKEELEILKIIGAFRLLISDRYEMKLYTDQLLRCLRGKSSLETSFRFSHSLKETYFKWVYVNSDLLSSIEVYKNNLLTKNVVYTEDRNEDLIKWLNLTNNLSSEFEEILVKLEQQLLQEIDVIISSSQASTAVFALFLSFVLSCTPLTLYVMIKLSSKALDMSEEMKTQLEELETQRERTDLLLYQMLPQQVADQLKYSCDFNAETFEAVTIYFSEVDNFVKICAESNPIEVVTMLNTLYRTLDSRVDQYDAYKVETINDAYMLASGLPNRNGNRHVYEICSLAVDLRDLGDVLSIPHREGEYFKLKIGINTGPCAAGIVGYILPRYCLFGDTINTASRMESTGQASKIHMSSETFLALGESVNDFIIESRGVVCVKMGRDQSSTGHAPVPRPGDRHNFCHWFKMSIPTNDTRPSTTY</sequence>
<dbReference type="InterPro" id="IPR029787">
    <property type="entry name" value="Nucleotide_cyclase"/>
</dbReference>
<dbReference type="PROSITE" id="PS50125">
    <property type="entry name" value="GUANYLATE_CYCLASE_2"/>
    <property type="match status" value="1"/>
</dbReference>
<dbReference type="InterPro" id="IPR018297">
    <property type="entry name" value="A/G_cyclase_CS"/>
</dbReference>
<feature type="coiled-coil region" evidence="11">
    <location>
        <begin position="166"/>
        <end position="193"/>
    </location>
</feature>
<dbReference type="OrthoDB" id="1890790at2759"/>
<accession>A0A2G8JBZ7</accession>
<keyword evidence="7 12" id="KW-0472">Membrane</keyword>
<keyword evidence="3 12" id="KW-0812">Transmembrane</keyword>
<dbReference type="GO" id="GO:0007168">
    <property type="term" value="P:receptor guanylyl cyclase signaling pathway"/>
    <property type="evidence" value="ECO:0007669"/>
    <property type="project" value="TreeGrafter"/>
</dbReference>
<evidence type="ECO:0000256" key="12">
    <source>
        <dbReference type="SAM" id="Phobius"/>
    </source>
</evidence>
<dbReference type="PANTHER" id="PTHR11920">
    <property type="entry name" value="GUANYLYL CYCLASE"/>
    <property type="match status" value="1"/>
</dbReference>
<evidence type="ECO:0000256" key="4">
    <source>
        <dbReference type="ARBA" id="ARBA00022729"/>
    </source>
</evidence>
<gene>
    <name evidence="14" type="ORF">BSL78_29916</name>
</gene>
<keyword evidence="11" id="KW-0175">Coiled coil</keyword>
<evidence type="ECO:0000256" key="1">
    <source>
        <dbReference type="ARBA" id="ARBA00004479"/>
    </source>
</evidence>
<comment type="similarity">
    <text evidence="10">Belongs to the adenylyl cyclase class-4/guanylyl cyclase family.</text>
</comment>
<protein>
    <recommendedName>
        <fullName evidence="2">guanylate cyclase</fullName>
        <ecNumber evidence="2">4.6.1.2</ecNumber>
    </recommendedName>
</protein>
<dbReference type="InterPro" id="IPR001054">
    <property type="entry name" value="A/G_cyclase"/>
</dbReference>
<evidence type="ECO:0000256" key="6">
    <source>
        <dbReference type="ARBA" id="ARBA00022989"/>
    </source>
</evidence>
<dbReference type="PROSITE" id="PS00452">
    <property type="entry name" value="GUANYLATE_CYCLASE_1"/>
    <property type="match status" value="1"/>
</dbReference>
<keyword evidence="4" id="KW-0732">Signal</keyword>
<dbReference type="CDD" id="cd07302">
    <property type="entry name" value="CHD"/>
    <property type="match status" value="1"/>
</dbReference>
<dbReference type="Pfam" id="PF07701">
    <property type="entry name" value="HNOBA"/>
    <property type="match status" value="1"/>
</dbReference>
<reference evidence="14 15" key="1">
    <citation type="journal article" date="2017" name="PLoS Biol.">
        <title>The sea cucumber genome provides insights into morphological evolution and visceral regeneration.</title>
        <authorList>
            <person name="Zhang X."/>
            <person name="Sun L."/>
            <person name="Yuan J."/>
            <person name="Sun Y."/>
            <person name="Gao Y."/>
            <person name="Zhang L."/>
            <person name="Li S."/>
            <person name="Dai H."/>
            <person name="Hamel J.F."/>
            <person name="Liu C."/>
            <person name="Yu Y."/>
            <person name="Liu S."/>
            <person name="Lin W."/>
            <person name="Guo K."/>
            <person name="Jin S."/>
            <person name="Xu P."/>
            <person name="Storey K.B."/>
            <person name="Huan P."/>
            <person name="Zhang T."/>
            <person name="Zhou Y."/>
            <person name="Zhang J."/>
            <person name="Lin C."/>
            <person name="Li X."/>
            <person name="Xing L."/>
            <person name="Huo D."/>
            <person name="Sun M."/>
            <person name="Wang L."/>
            <person name="Mercier A."/>
            <person name="Li F."/>
            <person name="Yang H."/>
            <person name="Xiang J."/>
        </authorList>
    </citation>
    <scope>NUCLEOTIDE SEQUENCE [LARGE SCALE GENOMIC DNA]</scope>
    <source>
        <strain evidence="14">Shaxun</strain>
        <tissue evidence="14">Muscle</tissue>
    </source>
</reference>
<evidence type="ECO:0000259" key="13">
    <source>
        <dbReference type="PROSITE" id="PS50125"/>
    </source>
</evidence>
<evidence type="ECO:0000256" key="10">
    <source>
        <dbReference type="RuleBase" id="RU000405"/>
    </source>
</evidence>
<dbReference type="Gene3D" id="3.30.70.1230">
    <property type="entry name" value="Nucleotide cyclase"/>
    <property type="match status" value="1"/>
</dbReference>
<name>A0A2G8JBZ7_STIJA</name>
<dbReference type="EMBL" id="MRZV01002651">
    <property type="protein sequence ID" value="PIK33271.1"/>
    <property type="molecule type" value="Genomic_DNA"/>
</dbReference>
<evidence type="ECO:0000256" key="7">
    <source>
        <dbReference type="ARBA" id="ARBA00023136"/>
    </source>
</evidence>
<evidence type="ECO:0000256" key="3">
    <source>
        <dbReference type="ARBA" id="ARBA00022692"/>
    </source>
</evidence>
<dbReference type="GO" id="GO:0004383">
    <property type="term" value="F:guanylate cyclase activity"/>
    <property type="evidence" value="ECO:0007669"/>
    <property type="project" value="UniProtKB-EC"/>
</dbReference>
<dbReference type="AlphaFoldDB" id="A0A2G8JBZ7"/>
<organism evidence="14 15">
    <name type="scientific">Stichopus japonicus</name>
    <name type="common">Sea cucumber</name>
    <dbReference type="NCBI Taxonomy" id="307972"/>
    <lineage>
        <taxon>Eukaryota</taxon>
        <taxon>Metazoa</taxon>
        <taxon>Echinodermata</taxon>
        <taxon>Eleutherozoa</taxon>
        <taxon>Echinozoa</taxon>
        <taxon>Holothuroidea</taxon>
        <taxon>Aspidochirotacea</taxon>
        <taxon>Aspidochirotida</taxon>
        <taxon>Stichopodidae</taxon>
        <taxon>Apostichopus</taxon>
    </lineage>
</organism>
<dbReference type="FunFam" id="3.30.70.1230:FF:000030">
    <property type="entry name" value="Si:ch211-215j19.12"/>
    <property type="match status" value="1"/>
</dbReference>
<dbReference type="SUPFAM" id="SSF55073">
    <property type="entry name" value="Nucleotide cyclase"/>
    <property type="match status" value="1"/>
</dbReference>
<keyword evidence="5" id="KW-0547">Nucleotide-binding</keyword>